<dbReference type="Gene3D" id="3.30.565.10">
    <property type="entry name" value="Histidine kinase-like ATPase, C-terminal domain"/>
    <property type="match status" value="1"/>
</dbReference>
<organism evidence="14 15">
    <name type="scientific">Tersicoccus phoenicis</name>
    <dbReference type="NCBI Taxonomy" id="554083"/>
    <lineage>
        <taxon>Bacteria</taxon>
        <taxon>Bacillati</taxon>
        <taxon>Actinomycetota</taxon>
        <taxon>Actinomycetes</taxon>
        <taxon>Micrococcales</taxon>
        <taxon>Micrococcaceae</taxon>
        <taxon>Tersicoccus</taxon>
    </lineage>
</organism>
<dbReference type="PRINTS" id="PR00344">
    <property type="entry name" value="BCTRLSENSOR"/>
</dbReference>
<evidence type="ECO:0000256" key="4">
    <source>
        <dbReference type="ARBA" id="ARBA00022553"/>
    </source>
</evidence>
<evidence type="ECO:0000259" key="12">
    <source>
        <dbReference type="PROSITE" id="PS50109"/>
    </source>
</evidence>
<evidence type="ECO:0000256" key="8">
    <source>
        <dbReference type="ARBA" id="ARBA00022989"/>
    </source>
</evidence>
<keyword evidence="5" id="KW-0808">Transferase</keyword>
<keyword evidence="9" id="KW-0902">Two-component regulatory system</keyword>
<dbReference type="InterPro" id="IPR003594">
    <property type="entry name" value="HATPase_dom"/>
</dbReference>
<keyword evidence="7" id="KW-0418">Kinase</keyword>
<evidence type="ECO:0000259" key="13">
    <source>
        <dbReference type="PROSITE" id="PS50885"/>
    </source>
</evidence>
<evidence type="ECO:0000256" key="1">
    <source>
        <dbReference type="ARBA" id="ARBA00000085"/>
    </source>
</evidence>
<dbReference type="PANTHER" id="PTHR45436:SF5">
    <property type="entry name" value="SENSOR HISTIDINE KINASE TRCS"/>
    <property type="match status" value="1"/>
</dbReference>
<evidence type="ECO:0000256" key="6">
    <source>
        <dbReference type="ARBA" id="ARBA00022692"/>
    </source>
</evidence>
<evidence type="ECO:0000256" key="3">
    <source>
        <dbReference type="ARBA" id="ARBA00012438"/>
    </source>
</evidence>
<dbReference type="InterPro" id="IPR003661">
    <property type="entry name" value="HisK_dim/P_dom"/>
</dbReference>
<feature type="domain" description="HAMP" evidence="13">
    <location>
        <begin position="191"/>
        <end position="244"/>
    </location>
</feature>
<evidence type="ECO:0000256" key="11">
    <source>
        <dbReference type="SAM" id="Phobius"/>
    </source>
</evidence>
<sequence>MWNWARRGRGIRGQSVAAAVVAVACALLAGGVLLLVLLQNALTASTETVLRTKVSDVAAQIHTQDVEEAGRSIATAGAADLLVQIVDSSGRVVAASDPSLRSAPLTSTTVAPGQTTLVRVSSPPGVRTDGDEDYEVAATGATAGSGANYTVLAARSAGVTSSTVRTVALFLVAATPLLLVIVGVAVGVLVGRSLRQVERIRSQVAGIDAHRLGTRVDVPGTRDELAALATTMNAMLARIESADTAQRRFVSHASHELRSPLSTLRTGLEVSVRDDTGQSWRSMAPLLQAETVRMGRLVEDLLTLSKTDDSGFAVDREELDLDDVLTGELARLQAAGAQRITARIVPARVRGDAGRLAQVLRNVLDNADRHARSAIRVELATTGGEAVLQIDNDGDPVPPGERERVFDRFVRLDESRDRDTGGSGLGLTVARSLVRAHDGTITTGEAPDGFCRFEIRIPLL</sequence>
<dbReference type="SMART" id="SM00388">
    <property type="entry name" value="HisKA"/>
    <property type="match status" value="1"/>
</dbReference>
<dbReference type="STRING" id="554083.BKD30_03070"/>
<name>A0A1R1LJC2_9MICC</name>
<evidence type="ECO:0000256" key="7">
    <source>
        <dbReference type="ARBA" id="ARBA00022777"/>
    </source>
</evidence>
<dbReference type="Pfam" id="PF00512">
    <property type="entry name" value="HisKA"/>
    <property type="match status" value="1"/>
</dbReference>
<dbReference type="InterPro" id="IPR003660">
    <property type="entry name" value="HAMP_dom"/>
</dbReference>
<dbReference type="Gene3D" id="6.10.340.10">
    <property type="match status" value="1"/>
</dbReference>
<dbReference type="SUPFAM" id="SSF55874">
    <property type="entry name" value="ATPase domain of HSP90 chaperone/DNA topoisomerase II/histidine kinase"/>
    <property type="match status" value="1"/>
</dbReference>
<comment type="catalytic activity">
    <reaction evidence="1">
        <text>ATP + protein L-histidine = ADP + protein N-phospho-L-histidine.</text>
        <dbReference type="EC" id="2.7.13.3"/>
    </reaction>
</comment>
<dbReference type="PROSITE" id="PS50109">
    <property type="entry name" value="HIS_KIN"/>
    <property type="match status" value="1"/>
</dbReference>
<dbReference type="Pfam" id="PF02518">
    <property type="entry name" value="HATPase_c"/>
    <property type="match status" value="1"/>
</dbReference>
<dbReference type="PROSITE" id="PS50885">
    <property type="entry name" value="HAMP"/>
    <property type="match status" value="1"/>
</dbReference>
<evidence type="ECO:0000256" key="9">
    <source>
        <dbReference type="ARBA" id="ARBA00023012"/>
    </source>
</evidence>
<dbReference type="Gene3D" id="1.10.287.130">
    <property type="match status" value="1"/>
</dbReference>
<dbReference type="EMBL" id="MRDE01000016">
    <property type="protein sequence ID" value="OMH27643.1"/>
    <property type="molecule type" value="Genomic_DNA"/>
</dbReference>
<evidence type="ECO:0000256" key="10">
    <source>
        <dbReference type="ARBA" id="ARBA00023136"/>
    </source>
</evidence>
<dbReference type="SMART" id="SM00304">
    <property type="entry name" value="HAMP"/>
    <property type="match status" value="1"/>
</dbReference>
<evidence type="ECO:0000256" key="2">
    <source>
        <dbReference type="ARBA" id="ARBA00004236"/>
    </source>
</evidence>
<proteinExistence type="predicted"/>
<evidence type="ECO:0000256" key="5">
    <source>
        <dbReference type="ARBA" id="ARBA00022679"/>
    </source>
</evidence>
<dbReference type="GO" id="GO:0005886">
    <property type="term" value="C:plasma membrane"/>
    <property type="evidence" value="ECO:0007669"/>
    <property type="project" value="UniProtKB-SubCell"/>
</dbReference>
<keyword evidence="8 11" id="KW-1133">Transmembrane helix</keyword>
<comment type="caution">
    <text evidence="14">The sequence shown here is derived from an EMBL/GenBank/DDBJ whole genome shotgun (WGS) entry which is preliminary data.</text>
</comment>
<gene>
    <name evidence="14" type="ORF">BKD30_03070</name>
</gene>
<evidence type="ECO:0000313" key="15">
    <source>
        <dbReference type="Proteomes" id="UP000187085"/>
    </source>
</evidence>
<dbReference type="SMART" id="SM00387">
    <property type="entry name" value="HATPase_c"/>
    <property type="match status" value="1"/>
</dbReference>
<reference evidence="14 15" key="1">
    <citation type="submission" date="2016-12" db="EMBL/GenBank/DDBJ databases">
        <title>Draft genome of Tersicoccus phoenicis 1P05MA.</title>
        <authorList>
            <person name="Nakajima Y."/>
            <person name="Yoshizawa S."/>
            <person name="Nakamura K."/>
            <person name="Ogura Y."/>
            <person name="Hayashi T."/>
            <person name="Kogure K."/>
        </authorList>
    </citation>
    <scope>NUCLEOTIDE SEQUENCE [LARGE SCALE GENOMIC DNA]</scope>
    <source>
        <strain evidence="14 15">1p05MA</strain>
    </source>
</reference>
<dbReference type="Pfam" id="PF00672">
    <property type="entry name" value="HAMP"/>
    <property type="match status" value="1"/>
</dbReference>
<dbReference type="EC" id="2.7.13.3" evidence="3"/>
<dbReference type="InterPro" id="IPR036890">
    <property type="entry name" value="HATPase_C_sf"/>
</dbReference>
<dbReference type="CDD" id="cd06225">
    <property type="entry name" value="HAMP"/>
    <property type="match status" value="1"/>
</dbReference>
<feature type="domain" description="Histidine kinase" evidence="12">
    <location>
        <begin position="252"/>
        <end position="460"/>
    </location>
</feature>
<protein>
    <recommendedName>
        <fullName evidence="3">histidine kinase</fullName>
        <ecNumber evidence="3">2.7.13.3</ecNumber>
    </recommendedName>
</protein>
<dbReference type="PROSITE" id="PS51257">
    <property type="entry name" value="PROKAR_LIPOPROTEIN"/>
    <property type="match status" value="1"/>
</dbReference>
<comment type="subcellular location">
    <subcellularLocation>
        <location evidence="2">Cell membrane</location>
    </subcellularLocation>
</comment>
<dbReference type="CDD" id="cd00082">
    <property type="entry name" value="HisKA"/>
    <property type="match status" value="1"/>
</dbReference>
<keyword evidence="15" id="KW-1185">Reference proteome</keyword>
<dbReference type="PANTHER" id="PTHR45436">
    <property type="entry name" value="SENSOR HISTIDINE KINASE YKOH"/>
    <property type="match status" value="1"/>
</dbReference>
<keyword evidence="10 11" id="KW-0472">Membrane</keyword>
<dbReference type="InterPro" id="IPR005467">
    <property type="entry name" value="His_kinase_dom"/>
</dbReference>
<keyword evidence="6 11" id="KW-0812">Transmembrane</keyword>
<keyword evidence="4" id="KW-0597">Phosphoprotein</keyword>
<dbReference type="Proteomes" id="UP000187085">
    <property type="component" value="Unassembled WGS sequence"/>
</dbReference>
<accession>A0A1R1LJC2</accession>
<dbReference type="AlphaFoldDB" id="A0A1R1LJC2"/>
<dbReference type="InterPro" id="IPR004358">
    <property type="entry name" value="Sig_transdc_His_kin-like_C"/>
</dbReference>
<evidence type="ECO:0000313" key="14">
    <source>
        <dbReference type="EMBL" id="OMH27643.1"/>
    </source>
</evidence>
<dbReference type="InterPro" id="IPR036097">
    <property type="entry name" value="HisK_dim/P_sf"/>
</dbReference>
<dbReference type="SUPFAM" id="SSF47384">
    <property type="entry name" value="Homodimeric domain of signal transducing histidine kinase"/>
    <property type="match status" value="1"/>
</dbReference>
<dbReference type="InterPro" id="IPR050428">
    <property type="entry name" value="TCS_sensor_his_kinase"/>
</dbReference>
<feature type="transmembrane region" description="Helical" evidence="11">
    <location>
        <begin position="167"/>
        <end position="191"/>
    </location>
</feature>
<dbReference type="GO" id="GO:0000155">
    <property type="term" value="F:phosphorelay sensor kinase activity"/>
    <property type="evidence" value="ECO:0007669"/>
    <property type="project" value="InterPro"/>
</dbReference>